<keyword evidence="2" id="KW-1185">Reference proteome</keyword>
<evidence type="ECO:0000313" key="1">
    <source>
        <dbReference type="EMBL" id="KAI4457650.1"/>
    </source>
</evidence>
<accession>A0ACB9SSP1</accession>
<comment type="caution">
    <text evidence="1">The sequence shown here is derived from an EMBL/GenBank/DDBJ whole genome shotgun (WGS) entry which is preliminary data.</text>
</comment>
<dbReference type="Proteomes" id="UP001056778">
    <property type="component" value="Chromosome 7"/>
</dbReference>
<protein>
    <submittedName>
        <fullName evidence="1">Uncharacterized protein</fullName>
    </submittedName>
</protein>
<proteinExistence type="predicted"/>
<organism evidence="1 2">
    <name type="scientific">Holotrichia oblita</name>
    <name type="common">Chafer beetle</name>
    <dbReference type="NCBI Taxonomy" id="644536"/>
    <lineage>
        <taxon>Eukaryota</taxon>
        <taxon>Metazoa</taxon>
        <taxon>Ecdysozoa</taxon>
        <taxon>Arthropoda</taxon>
        <taxon>Hexapoda</taxon>
        <taxon>Insecta</taxon>
        <taxon>Pterygota</taxon>
        <taxon>Neoptera</taxon>
        <taxon>Endopterygota</taxon>
        <taxon>Coleoptera</taxon>
        <taxon>Polyphaga</taxon>
        <taxon>Scarabaeiformia</taxon>
        <taxon>Scarabaeidae</taxon>
        <taxon>Melolonthinae</taxon>
        <taxon>Holotrichia</taxon>
    </lineage>
</organism>
<evidence type="ECO:0000313" key="2">
    <source>
        <dbReference type="Proteomes" id="UP001056778"/>
    </source>
</evidence>
<dbReference type="EMBL" id="CM043021">
    <property type="protein sequence ID" value="KAI4457650.1"/>
    <property type="molecule type" value="Genomic_DNA"/>
</dbReference>
<reference evidence="1" key="1">
    <citation type="submission" date="2022-04" db="EMBL/GenBank/DDBJ databases">
        <title>Chromosome-scale genome assembly of Holotrichia oblita Faldermann.</title>
        <authorList>
            <person name="Rongchong L."/>
        </authorList>
    </citation>
    <scope>NUCLEOTIDE SEQUENCE</scope>
    <source>
        <strain evidence="1">81SQS9</strain>
    </source>
</reference>
<sequence length="162" mass="18122">MHPKTKIKNISEVDRVLSVVHLKSSAMDVGLNRCKKRKLDALSEMFVSDSGSMSSIHAGNITEVHDVPMSILIRPFLPEVDERKVESIMEVLSNPQTAHEIPPVDVLWITGREGGNYYYSFGGCHRYTAHKRLNLSTIRAKLVKSNVSDLRCYLGASTPDLK</sequence>
<gene>
    <name evidence="1" type="ORF">MML48_7g00004489</name>
</gene>
<name>A0ACB9SSP1_HOLOL</name>